<dbReference type="Proteomes" id="UP001224477">
    <property type="component" value="Unassembled WGS sequence"/>
</dbReference>
<proteinExistence type="predicted"/>
<organism evidence="1 2">
    <name type="scientific">Pseudomonas yamanorum</name>
    <dbReference type="NCBI Taxonomy" id="515393"/>
    <lineage>
        <taxon>Bacteria</taxon>
        <taxon>Pseudomonadati</taxon>
        <taxon>Pseudomonadota</taxon>
        <taxon>Gammaproteobacteria</taxon>
        <taxon>Pseudomonadales</taxon>
        <taxon>Pseudomonadaceae</taxon>
        <taxon>Pseudomonas</taxon>
    </lineage>
</organism>
<protein>
    <submittedName>
        <fullName evidence="1">Uncharacterized protein</fullName>
    </submittedName>
</protein>
<comment type="caution">
    <text evidence="1">The sequence shown here is derived from an EMBL/GenBank/DDBJ whole genome shotgun (WGS) entry which is preliminary data.</text>
</comment>
<dbReference type="EMBL" id="JAVGXC010000030">
    <property type="protein sequence ID" value="MDR0191941.1"/>
    <property type="molecule type" value="Genomic_DNA"/>
</dbReference>
<gene>
    <name evidence="1" type="ORF">RCO22_23630</name>
</gene>
<accession>A0ABU1CXD5</accession>
<name>A0ABU1CXD5_9PSED</name>
<keyword evidence="2" id="KW-1185">Reference proteome</keyword>
<evidence type="ECO:0000313" key="2">
    <source>
        <dbReference type="Proteomes" id="UP001224477"/>
    </source>
</evidence>
<dbReference type="RefSeq" id="WP_309255522.1">
    <property type="nucleotide sequence ID" value="NZ_JAVGXC010000030.1"/>
</dbReference>
<reference evidence="1 2" key="1">
    <citation type="journal article" date="2023" name="Microbiol. Resour. Announc.">
        <title>Whole-genome sequence of Pseudomonas yamanorum OLsAu1 isolated from the edible ectomycorrhizal mushroom Lactarius sp. section Deliciosi.</title>
        <authorList>
            <person name="Ramirez-Mendoza R."/>
            <person name="Angeles-Argaiz R.E."/>
            <person name="Hernandez-Oaxaca D."/>
            <person name="Aguirre-Beltran L."/>
            <person name="Almaraz-Suarez J."/>
            <person name="Perez-Moreno J."/>
        </authorList>
    </citation>
    <scope>NUCLEOTIDE SEQUENCE [LARGE SCALE GENOMIC DNA]</scope>
    <source>
        <strain evidence="1 2">OLsAu1</strain>
    </source>
</reference>
<evidence type="ECO:0000313" key="1">
    <source>
        <dbReference type="EMBL" id="MDR0191941.1"/>
    </source>
</evidence>
<sequence>MINVDDYRFKSHQLLLELDAANTHLMMLVSARQIDGPLWMGAAAKHKLAYEAWAVFFNVPVTDPMRALDGRAEGGCTPLP</sequence>